<dbReference type="InterPro" id="IPR007325">
    <property type="entry name" value="KFase/CYL"/>
</dbReference>
<dbReference type="PANTHER" id="PTHR34861:SF10">
    <property type="entry name" value="CYCLASE"/>
    <property type="match status" value="1"/>
</dbReference>
<dbReference type="Gene3D" id="3.50.30.50">
    <property type="entry name" value="Putative cyclase"/>
    <property type="match status" value="1"/>
</dbReference>
<dbReference type="KEGG" id="sle:sle_61280"/>
<dbReference type="GO" id="GO:0004061">
    <property type="term" value="F:arylformamidase activity"/>
    <property type="evidence" value="ECO:0007669"/>
    <property type="project" value="InterPro"/>
</dbReference>
<dbReference type="AlphaFoldDB" id="A0A0F7VYM1"/>
<gene>
    <name evidence="1" type="primary">sle_61280</name>
</gene>
<reference evidence="1 2" key="1">
    <citation type="submission" date="2015-02" db="EMBL/GenBank/DDBJ databases">
        <authorList>
            <person name="Gomez-Escribano P.J."/>
        </authorList>
    </citation>
    <scope>NUCLEOTIDE SEQUENCE [LARGE SCALE GENOMIC DNA]</scope>
    <source>
        <strain evidence="2">C34 (DSM 42122 / NRRL B-24963)</strain>
    </source>
</reference>
<proteinExistence type="predicted"/>
<dbReference type="InterPro" id="IPR037175">
    <property type="entry name" value="KFase_sf"/>
</dbReference>
<dbReference type="Pfam" id="PF04199">
    <property type="entry name" value="Cyclase"/>
    <property type="match status" value="1"/>
</dbReference>
<dbReference type="SUPFAM" id="SSF102198">
    <property type="entry name" value="Putative cyclase"/>
    <property type="match status" value="1"/>
</dbReference>
<accession>A0A0F7VYM1</accession>
<dbReference type="Proteomes" id="UP000035016">
    <property type="component" value="Chromosome Chromosome"/>
</dbReference>
<dbReference type="GO" id="GO:0019441">
    <property type="term" value="P:L-tryptophan catabolic process to kynurenine"/>
    <property type="evidence" value="ECO:0007669"/>
    <property type="project" value="InterPro"/>
</dbReference>
<name>A0A0F7VYM1_STRLW</name>
<dbReference type="EMBL" id="LN831790">
    <property type="protein sequence ID" value="CQR65584.1"/>
    <property type="molecule type" value="Genomic_DNA"/>
</dbReference>
<dbReference type="PANTHER" id="PTHR34861">
    <property type="match status" value="1"/>
</dbReference>
<protein>
    <submittedName>
        <fullName evidence="1">Cyclase</fullName>
    </submittedName>
</protein>
<evidence type="ECO:0000313" key="2">
    <source>
        <dbReference type="Proteomes" id="UP000035016"/>
    </source>
</evidence>
<evidence type="ECO:0000313" key="1">
    <source>
        <dbReference type="EMBL" id="CQR65584.1"/>
    </source>
</evidence>
<dbReference type="RefSeq" id="WP_029384444.1">
    <property type="nucleotide sequence ID" value="NZ_AZSD01000226.1"/>
</dbReference>
<sequence>MAATNQPPPMRELFGDHPPLNWGKWGPDDELGCLNYLGAEQVLQGVRHIRKGQVFTLQIHMGHPEPPGDPVWPGREAAHRENVLDESHWERGEAPEFPGGLHYADDVAKIFLQGSTQYDALGHVWYDGKVWNGYDARHTVGGMERASVLPIAEKGVVGRGVLIDMARHRGKTCLDKGETFDHRDLLEAAAAQGTAIQQRDILLVRTGWIPSWYRTTPEEFYDGFNEPGLTYSRELVEWFRDMEIPNLITDTIANEVTYDPKSGVALPLHCALMRNLGVALTEMAWLDDLAAACADDGEWTFLYAAAPLKVVKGTGAPVNPIVIR</sequence>
<organism evidence="1 2">
    <name type="scientific">Streptomyces leeuwenhoekii</name>
    <dbReference type="NCBI Taxonomy" id="1437453"/>
    <lineage>
        <taxon>Bacteria</taxon>
        <taxon>Bacillati</taxon>
        <taxon>Actinomycetota</taxon>
        <taxon>Actinomycetes</taxon>
        <taxon>Kitasatosporales</taxon>
        <taxon>Streptomycetaceae</taxon>
        <taxon>Streptomyces</taxon>
    </lineage>
</organism>